<dbReference type="GO" id="GO:0050660">
    <property type="term" value="F:flavin adenine dinucleotide binding"/>
    <property type="evidence" value="ECO:0007669"/>
    <property type="project" value="TreeGrafter"/>
</dbReference>
<feature type="domain" description="FAD/NAD(P)-binding" evidence="5">
    <location>
        <begin position="2"/>
        <end position="153"/>
    </location>
</feature>
<evidence type="ECO:0000313" key="7">
    <source>
        <dbReference type="EMBL" id="JAQ06866.1"/>
    </source>
</evidence>
<protein>
    <recommendedName>
        <fullName evidence="2">dihydrolipoyl dehydrogenase</fullName>
        <ecNumber evidence="2">1.8.1.4</ecNumber>
    </recommendedName>
</protein>
<dbReference type="GO" id="GO:0006103">
    <property type="term" value="P:2-oxoglutarate metabolic process"/>
    <property type="evidence" value="ECO:0007669"/>
    <property type="project" value="TreeGrafter"/>
</dbReference>
<dbReference type="GO" id="GO:0045252">
    <property type="term" value="C:oxoglutarate dehydrogenase complex"/>
    <property type="evidence" value="ECO:0007669"/>
    <property type="project" value="TreeGrafter"/>
</dbReference>
<dbReference type="InterPro" id="IPR050151">
    <property type="entry name" value="Class-I_Pyr_Nuc-Dis_Oxidored"/>
</dbReference>
<dbReference type="InterPro" id="IPR036188">
    <property type="entry name" value="FAD/NAD-bd_sf"/>
</dbReference>
<reference evidence="6" key="1">
    <citation type="journal article" date="2014" name="PLoS ONE">
        <title>Transcriptome-Based Identification of ABC Transporters in the Western Tarnished Plant Bug Lygus hesperus.</title>
        <authorList>
            <person name="Hull J.J."/>
            <person name="Chaney K."/>
            <person name="Geib S.M."/>
            <person name="Fabrick J.A."/>
            <person name="Brent C.S."/>
            <person name="Walsh D."/>
            <person name="Lavine L.C."/>
        </authorList>
    </citation>
    <scope>NUCLEOTIDE SEQUENCE</scope>
</reference>
<dbReference type="PRINTS" id="PR00411">
    <property type="entry name" value="PNDRDTASEI"/>
</dbReference>
<dbReference type="GO" id="GO:0004148">
    <property type="term" value="F:dihydrolipoyl dehydrogenase (NADH) activity"/>
    <property type="evidence" value="ECO:0007669"/>
    <property type="project" value="UniProtKB-EC"/>
</dbReference>
<dbReference type="GO" id="GO:0005739">
    <property type="term" value="C:mitochondrion"/>
    <property type="evidence" value="ECO:0007669"/>
    <property type="project" value="TreeGrafter"/>
</dbReference>
<dbReference type="InterPro" id="IPR023753">
    <property type="entry name" value="FAD/NAD-binding_dom"/>
</dbReference>
<evidence type="ECO:0000256" key="2">
    <source>
        <dbReference type="ARBA" id="ARBA00012608"/>
    </source>
</evidence>
<evidence type="ECO:0000259" key="5">
    <source>
        <dbReference type="Pfam" id="PF07992"/>
    </source>
</evidence>
<evidence type="ECO:0000313" key="6">
    <source>
        <dbReference type="EMBL" id="JAG37534.1"/>
    </source>
</evidence>
<dbReference type="InterPro" id="IPR004099">
    <property type="entry name" value="Pyr_nucl-diS_OxRdtase_dimer"/>
</dbReference>
<proteinExistence type="inferred from homology"/>
<dbReference type="Pfam" id="PF02852">
    <property type="entry name" value="Pyr_redox_dim"/>
    <property type="match status" value="1"/>
</dbReference>
<dbReference type="PANTHER" id="PTHR22912:SF151">
    <property type="entry name" value="DIHYDROLIPOYL DEHYDROGENASE, MITOCHONDRIAL"/>
    <property type="match status" value="1"/>
</dbReference>
<dbReference type="PRINTS" id="PR00368">
    <property type="entry name" value="FADPNR"/>
</dbReference>
<comment type="similarity">
    <text evidence="1">Belongs to the class-I pyridine nucleotide-disulfide oxidoreductase family.</text>
</comment>
<dbReference type="EMBL" id="GBHO01006070">
    <property type="protein sequence ID" value="JAG37534.1"/>
    <property type="molecule type" value="Transcribed_RNA"/>
</dbReference>
<dbReference type="PANTHER" id="PTHR22912">
    <property type="entry name" value="DISULFIDE OXIDOREDUCTASE"/>
    <property type="match status" value="1"/>
</dbReference>
<sequence>MIVIGGGVIGLELGSVWARLGAEVTVVEYLPQCAASTDPDIAKSLISALTKNEHMKFMTKTKVVSGQNKGNSVTIEVESSDGKRQSLDADVLLVSVGRKPHTEGLNYEAINLKTERGFVCIGDHFETNVPSVYAIGDVVNKGPMLAHKAEEEGVACAENLAGKAGHVNYDAIPAVIYTNPEVAQVGITEEQAKREGI</sequence>
<evidence type="ECO:0000256" key="1">
    <source>
        <dbReference type="ARBA" id="ARBA00007532"/>
    </source>
</evidence>
<reference evidence="6" key="2">
    <citation type="submission" date="2014-07" db="EMBL/GenBank/DDBJ databases">
        <authorList>
            <person name="Hull J."/>
        </authorList>
    </citation>
    <scope>NUCLEOTIDE SEQUENCE</scope>
</reference>
<dbReference type="AlphaFoldDB" id="A0A0A9YZC2"/>
<accession>A0A0A9YZC2</accession>
<dbReference type="Gene3D" id="3.50.50.60">
    <property type="entry name" value="FAD/NAD(P)-binding domain"/>
    <property type="match status" value="1"/>
</dbReference>
<reference evidence="7" key="3">
    <citation type="journal article" date="2016" name="Gigascience">
        <title>De novo construction of an expanded transcriptome assembly for the western tarnished plant bug, Lygus hesperus.</title>
        <authorList>
            <person name="Tassone E.E."/>
            <person name="Geib S.M."/>
            <person name="Hall B."/>
            <person name="Fabrick J.A."/>
            <person name="Brent C.S."/>
            <person name="Hull J.J."/>
        </authorList>
    </citation>
    <scope>NUCLEOTIDE SEQUENCE</scope>
</reference>
<dbReference type="EMBL" id="GDHC01011763">
    <property type="protein sequence ID" value="JAQ06866.1"/>
    <property type="molecule type" value="Transcribed_RNA"/>
</dbReference>
<dbReference type="EC" id="1.8.1.4" evidence="2"/>
<dbReference type="Pfam" id="PF07992">
    <property type="entry name" value="Pyr_redox_2"/>
    <property type="match status" value="1"/>
</dbReference>
<evidence type="ECO:0000256" key="3">
    <source>
        <dbReference type="ARBA" id="ARBA00049187"/>
    </source>
</evidence>
<evidence type="ECO:0000259" key="4">
    <source>
        <dbReference type="Pfam" id="PF02852"/>
    </source>
</evidence>
<feature type="domain" description="Pyridine nucleotide-disulphide oxidoreductase dimerisation" evidence="4">
    <location>
        <begin position="172"/>
        <end position="197"/>
    </location>
</feature>
<organism evidence="6">
    <name type="scientific">Lygus hesperus</name>
    <name type="common">Western plant bug</name>
    <dbReference type="NCBI Taxonomy" id="30085"/>
    <lineage>
        <taxon>Eukaryota</taxon>
        <taxon>Metazoa</taxon>
        <taxon>Ecdysozoa</taxon>
        <taxon>Arthropoda</taxon>
        <taxon>Hexapoda</taxon>
        <taxon>Insecta</taxon>
        <taxon>Pterygota</taxon>
        <taxon>Neoptera</taxon>
        <taxon>Paraneoptera</taxon>
        <taxon>Hemiptera</taxon>
        <taxon>Heteroptera</taxon>
        <taxon>Panheteroptera</taxon>
        <taxon>Cimicomorpha</taxon>
        <taxon>Miridae</taxon>
        <taxon>Mirini</taxon>
        <taxon>Lygus</taxon>
    </lineage>
</organism>
<name>A0A0A9YZC2_LYGHE</name>
<comment type="catalytic activity">
    <reaction evidence="3">
        <text>N(6)-[(R)-dihydrolipoyl]-L-lysyl-[protein] + NAD(+) = N(6)-[(R)-lipoyl]-L-lysyl-[protein] + NADH + H(+)</text>
        <dbReference type="Rhea" id="RHEA:15045"/>
        <dbReference type="Rhea" id="RHEA-COMP:10474"/>
        <dbReference type="Rhea" id="RHEA-COMP:10475"/>
        <dbReference type="ChEBI" id="CHEBI:15378"/>
        <dbReference type="ChEBI" id="CHEBI:57540"/>
        <dbReference type="ChEBI" id="CHEBI:57945"/>
        <dbReference type="ChEBI" id="CHEBI:83099"/>
        <dbReference type="ChEBI" id="CHEBI:83100"/>
        <dbReference type="EC" id="1.8.1.4"/>
    </reaction>
</comment>
<gene>
    <name evidence="6" type="primary">LPD</name>
    <name evidence="6" type="ORF">CM83_8300</name>
    <name evidence="7" type="ORF">g.4252</name>
</gene>
<dbReference type="SUPFAM" id="SSF51905">
    <property type="entry name" value="FAD/NAD(P)-binding domain"/>
    <property type="match status" value="1"/>
</dbReference>